<evidence type="ECO:0000256" key="1">
    <source>
        <dbReference type="ARBA" id="ARBA00004651"/>
    </source>
</evidence>
<keyword evidence="7 10" id="KW-0472">Membrane</keyword>
<reference evidence="11 12" key="1">
    <citation type="submission" date="2023-09" db="EMBL/GenBank/DDBJ databases">
        <title>Nesidiocoris tenuis whole genome shotgun sequence.</title>
        <authorList>
            <person name="Shibata T."/>
            <person name="Shimoda M."/>
            <person name="Kobayashi T."/>
            <person name="Uehara T."/>
        </authorList>
    </citation>
    <scope>NUCLEOTIDE SEQUENCE [LARGE SCALE GENOMIC DNA]</scope>
    <source>
        <strain evidence="11 12">Japan</strain>
    </source>
</reference>
<protein>
    <recommendedName>
        <fullName evidence="10">Odorant receptor</fullName>
    </recommendedName>
</protein>
<organism evidence="11 12">
    <name type="scientific">Nesidiocoris tenuis</name>
    <dbReference type="NCBI Taxonomy" id="355587"/>
    <lineage>
        <taxon>Eukaryota</taxon>
        <taxon>Metazoa</taxon>
        <taxon>Ecdysozoa</taxon>
        <taxon>Arthropoda</taxon>
        <taxon>Hexapoda</taxon>
        <taxon>Insecta</taxon>
        <taxon>Pterygota</taxon>
        <taxon>Neoptera</taxon>
        <taxon>Paraneoptera</taxon>
        <taxon>Hemiptera</taxon>
        <taxon>Heteroptera</taxon>
        <taxon>Panheteroptera</taxon>
        <taxon>Cimicomorpha</taxon>
        <taxon>Miridae</taxon>
        <taxon>Dicyphina</taxon>
        <taxon>Nesidiocoris</taxon>
    </lineage>
</organism>
<keyword evidence="6 10" id="KW-1133">Transmembrane helix</keyword>
<keyword evidence="8 10" id="KW-0675">Receptor</keyword>
<evidence type="ECO:0000256" key="6">
    <source>
        <dbReference type="ARBA" id="ARBA00022989"/>
    </source>
</evidence>
<feature type="transmembrane region" description="Helical" evidence="10">
    <location>
        <begin position="185"/>
        <end position="210"/>
    </location>
</feature>
<evidence type="ECO:0000256" key="5">
    <source>
        <dbReference type="ARBA" id="ARBA00022725"/>
    </source>
</evidence>
<feature type="transmembrane region" description="Helical" evidence="10">
    <location>
        <begin position="129"/>
        <end position="149"/>
    </location>
</feature>
<gene>
    <name evidence="11" type="ORF">NTJ_07925</name>
</gene>
<keyword evidence="12" id="KW-1185">Reference proteome</keyword>
<dbReference type="Pfam" id="PF02949">
    <property type="entry name" value="7tm_6"/>
    <property type="match status" value="1"/>
</dbReference>
<evidence type="ECO:0000256" key="7">
    <source>
        <dbReference type="ARBA" id="ARBA00023136"/>
    </source>
</evidence>
<sequence>MSSMERPSIDMFQPAYSVLKIFGIVRPTGGLRDSAMEWWNRFVLAMNVMSLVVLVSGVDFRTGNVELALESLTFALVCSPCIYMTFVCSLWKKEIFELFDSIIVLLAEIEDAFGLEAVKQMQRECANVMWAHLALLSISIPPPFAIAYYNYYIGGVKDAAPYNIYTLFGRKENIHTNCFWQFCTFIGPVAGVVANRIVMASLAIASSGIIEKTRLRFEMISDGNKTYLLPQAVKWHSGVIRFVKESNSILGSSFTVEFLFSNTYICNACFMLSKFGSQDDTVFYKSLAMVIGFSSLPIYFCMSGHKIASESDKLYTSIYQNYWYRLHPTDRKDMILPMMMAKAGISWNYKKIGQFDMRTYLFIVKQSYSFYALLRLVDSG</sequence>
<evidence type="ECO:0000256" key="4">
    <source>
        <dbReference type="ARBA" id="ARBA00022692"/>
    </source>
</evidence>
<dbReference type="PANTHER" id="PTHR21137">
    <property type="entry name" value="ODORANT RECEPTOR"/>
    <property type="match status" value="1"/>
</dbReference>
<feature type="transmembrane region" description="Helical" evidence="10">
    <location>
        <begin position="42"/>
        <end position="60"/>
    </location>
</feature>
<keyword evidence="4 10" id="KW-0812">Transmembrane</keyword>
<keyword evidence="2" id="KW-1003">Cell membrane</keyword>
<feature type="transmembrane region" description="Helical" evidence="10">
    <location>
        <begin position="72"/>
        <end position="91"/>
    </location>
</feature>
<feature type="transmembrane region" description="Helical" evidence="10">
    <location>
        <begin position="282"/>
        <end position="300"/>
    </location>
</feature>
<name>A0ABN7AVZ8_9HEMI</name>
<evidence type="ECO:0000256" key="8">
    <source>
        <dbReference type="ARBA" id="ARBA00023170"/>
    </source>
</evidence>
<dbReference type="Proteomes" id="UP001307889">
    <property type="component" value="Chromosome 6"/>
</dbReference>
<evidence type="ECO:0000256" key="2">
    <source>
        <dbReference type="ARBA" id="ARBA00022475"/>
    </source>
</evidence>
<accession>A0ABN7AVZ8</accession>
<evidence type="ECO:0000313" key="11">
    <source>
        <dbReference type="EMBL" id="BES95115.1"/>
    </source>
</evidence>
<dbReference type="InterPro" id="IPR004117">
    <property type="entry name" value="7tm6_olfct_rcpt"/>
</dbReference>
<comment type="caution">
    <text evidence="10">Lacks conserved residue(s) required for the propagation of feature annotation.</text>
</comment>
<proteinExistence type="inferred from homology"/>
<keyword evidence="9 10" id="KW-0807">Transducer</keyword>
<comment type="subcellular location">
    <subcellularLocation>
        <location evidence="1 10">Cell membrane</location>
        <topology evidence="1 10">Multi-pass membrane protein</topology>
    </subcellularLocation>
</comment>
<evidence type="ECO:0000256" key="9">
    <source>
        <dbReference type="ARBA" id="ARBA00023224"/>
    </source>
</evidence>
<keyword evidence="3 10" id="KW-0716">Sensory transduction</keyword>
<keyword evidence="5 10" id="KW-0552">Olfaction</keyword>
<evidence type="ECO:0000313" key="12">
    <source>
        <dbReference type="Proteomes" id="UP001307889"/>
    </source>
</evidence>
<evidence type="ECO:0000256" key="10">
    <source>
        <dbReference type="RuleBase" id="RU351113"/>
    </source>
</evidence>
<dbReference type="PANTHER" id="PTHR21137:SF35">
    <property type="entry name" value="ODORANT RECEPTOR 19A-RELATED"/>
    <property type="match status" value="1"/>
</dbReference>
<comment type="similarity">
    <text evidence="10">Belongs to the insect chemoreceptor superfamily. Heteromeric odorant receptor channel (TC 1.A.69) family.</text>
</comment>
<dbReference type="EMBL" id="AP028914">
    <property type="protein sequence ID" value="BES95115.1"/>
    <property type="molecule type" value="Genomic_DNA"/>
</dbReference>
<evidence type="ECO:0000256" key="3">
    <source>
        <dbReference type="ARBA" id="ARBA00022606"/>
    </source>
</evidence>